<keyword evidence="2" id="KW-0436">Ligase</keyword>
<protein>
    <submittedName>
        <fullName evidence="2">Phenylalanine--tRNA ligase beta subunit-related protein</fullName>
    </submittedName>
</protein>
<dbReference type="RefSeq" id="WP_163070901.1">
    <property type="nucleotide sequence ID" value="NZ_JAWUZT010000052.1"/>
</dbReference>
<gene>
    <name evidence="2" type="ORF">RIB56_15740</name>
</gene>
<evidence type="ECO:0000313" key="3">
    <source>
        <dbReference type="Proteomes" id="UP001284771"/>
    </source>
</evidence>
<accession>A0ABU4J993</accession>
<dbReference type="Gene3D" id="3.50.40.10">
    <property type="entry name" value="Phenylalanyl-trna Synthetase, Chain B, domain 3"/>
    <property type="match status" value="1"/>
</dbReference>
<dbReference type="Proteomes" id="UP001284771">
    <property type="component" value="Unassembled WGS sequence"/>
</dbReference>
<keyword evidence="3" id="KW-1185">Reference proteome</keyword>
<comment type="caution">
    <text evidence="2">The sequence shown here is derived from an EMBL/GenBank/DDBJ whole genome shotgun (WGS) entry which is preliminary data.</text>
</comment>
<dbReference type="InterPro" id="IPR020825">
    <property type="entry name" value="Phe-tRNA_synthase-like_B3/B4"/>
</dbReference>
<dbReference type="EMBL" id="JAWUZT010000052">
    <property type="protein sequence ID" value="MDW8517578.1"/>
    <property type="molecule type" value="Genomic_DNA"/>
</dbReference>
<sequence>MNVIISPEIKEKNNDIKLGIIHYRNIKVSEAPQMLKGRLRLFQESIYFDLQDRTITSFEGIKEWRCIFKEFGTDPSKYRPSIEALFRRIQKQTYLPTINSAVDLNNFFSLQYEVPLGIYDKSCLNGDISLRLGNEDESYLAINGREVSLYNKLVLADEQGPFGSPYVDSNRAPVSEQTSEALQIIFLKPSLSTESSLKLTESLSTMFTQIHGGEASYSLIN</sequence>
<evidence type="ECO:0000313" key="2">
    <source>
        <dbReference type="EMBL" id="MDW8517578.1"/>
    </source>
</evidence>
<dbReference type="InterPro" id="IPR005146">
    <property type="entry name" value="B3/B4_tRNA-bd"/>
</dbReference>
<organism evidence="2 3">
    <name type="scientific">Priestia flexa</name>
    <dbReference type="NCBI Taxonomy" id="86664"/>
    <lineage>
        <taxon>Bacteria</taxon>
        <taxon>Bacillati</taxon>
        <taxon>Bacillota</taxon>
        <taxon>Bacilli</taxon>
        <taxon>Bacillales</taxon>
        <taxon>Bacillaceae</taxon>
        <taxon>Priestia</taxon>
    </lineage>
</organism>
<dbReference type="SUPFAM" id="SSF56037">
    <property type="entry name" value="PheT/TilS domain"/>
    <property type="match status" value="1"/>
</dbReference>
<dbReference type="GO" id="GO:0016874">
    <property type="term" value="F:ligase activity"/>
    <property type="evidence" value="ECO:0007669"/>
    <property type="project" value="UniProtKB-KW"/>
</dbReference>
<proteinExistence type="predicted"/>
<dbReference type="Pfam" id="PF03483">
    <property type="entry name" value="B3_4"/>
    <property type="match status" value="1"/>
</dbReference>
<reference evidence="3" key="1">
    <citation type="submission" date="2023-07" db="EMBL/GenBank/DDBJ databases">
        <title>Draft genomic sequences of Priestia flexa CCM isolated from the soil of an abandoned mine contaminated by free cyanide in the high Andean zone of Tacna, Peru.</title>
        <authorList>
            <person name="Caceda Quiroz C.J."/>
            <person name="Maraza Chooque G.J."/>
            <person name="Fora Quispe G.L."/>
            <person name="Carpio Mamani M."/>
        </authorList>
    </citation>
    <scope>NUCLEOTIDE SEQUENCE [LARGE SCALE GENOMIC DNA]</scope>
    <source>
        <strain evidence="3">CCM</strain>
    </source>
</reference>
<dbReference type="PANTHER" id="PTHR39209:SF2">
    <property type="entry name" value="CYTOPLASMIC PROTEIN"/>
    <property type="match status" value="1"/>
</dbReference>
<name>A0ABU4J993_9BACI</name>
<evidence type="ECO:0000259" key="1">
    <source>
        <dbReference type="SMART" id="SM00873"/>
    </source>
</evidence>
<feature type="domain" description="B3/B4 tRNA-binding" evidence="1">
    <location>
        <begin position="62"/>
        <end position="212"/>
    </location>
</feature>
<dbReference type="SMART" id="SM00873">
    <property type="entry name" value="B3_4"/>
    <property type="match status" value="1"/>
</dbReference>
<dbReference type="PANTHER" id="PTHR39209">
    <property type="match status" value="1"/>
</dbReference>